<gene>
    <name evidence="1" type="ORF">CAUJ_LOCUS2197</name>
</gene>
<evidence type="ECO:0000313" key="2">
    <source>
        <dbReference type="Proteomes" id="UP000835052"/>
    </source>
</evidence>
<reference evidence="1" key="1">
    <citation type="submission" date="2020-10" db="EMBL/GenBank/DDBJ databases">
        <authorList>
            <person name="Kikuchi T."/>
        </authorList>
    </citation>
    <scope>NUCLEOTIDE SEQUENCE</scope>
    <source>
        <strain evidence="1">NKZ352</strain>
    </source>
</reference>
<accession>A0A8S1GTS0</accession>
<sequence>MSSASQHHNFFLLLLPRANVDPQITGSSSKKHAICMGMAGGRTGGWLGHMRRRFNGMLSRLNGKSRLGQFSASSQQARLSSNFSQMFAQNFAPILVLVCFLMMTAQTFACIGGGGSCCGTPGCTSPCGK</sequence>
<protein>
    <submittedName>
        <fullName evidence="1">Uncharacterized protein</fullName>
    </submittedName>
</protein>
<organism evidence="1 2">
    <name type="scientific">Caenorhabditis auriculariae</name>
    <dbReference type="NCBI Taxonomy" id="2777116"/>
    <lineage>
        <taxon>Eukaryota</taxon>
        <taxon>Metazoa</taxon>
        <taxon>Ecdysozoa</taxon>
        <taxon>Nematoda</taxon>
        <taxon>Chromadorea</taxon>
        <taxon>Rhabditida</taxon>
        <taxon>Rhabditina</taxon>
        <taxon>Rhabditomorpha</taxon>
        <taxon>Rhabditoidea</taxon>
        <taxon>Rhabditidae</taxon>
        <taxon>Peloderinae</taxon>
        <taxon>Caenorhabditis</taxon>
    </lineage>
</organism>
<evidence type="ECO:0000313" key="1">
    <source>
        <dbReference type="EMBL" id="CAD6186278.1"/>
    </source>
</evidence>
<comment type="caution">
    <text evidence="1">The sequence shown here is derived from an EMBL/GenBank/DDBJ whole genome shotgun (WGS) entry which is preliminary data.</text>
</comment>
<dbReference type="AlphaFoldDB" id="A0A8S1GTS0"/>
<keyword evidence="2" id="KW-1185">Reference proteome</keyword>
<dbReference type="Proteomes" id="UP000835052">
    <property type="component" value="Unassembled WGS sequence"/>
</dbReference>
<proteinExistence type="predicted"/>
<name>A0A8S1GTS0_9PELO</name>
<dbReference type="EMBL" id="CAJGYM010000004">
    <property type="protein sequence ID" value="CAD6186278.1"/>
    <property type="molecule type" value="Genomic_DNA"/>
</dbReference>